<evidence type="ECO:0000313" key="3">
    <source>
        <dbReference type="Proteomes" id="UP000693970"/>
    </source>
</evidence>
<dbReference type="EMBL" id="JAGRRH010000017">
    <property type="protein sequence ID" value="KAG7352889.1"/>
    <property type="molecule type" value="Genomic_DNA"/>
</dbReference>
<dbReference type="AlphaFoldDB" id="A0A9K3PPX0"/>
<protein>
    <submittedName>
        <fullName evidence="2">Uncharacterized protein</fullName>
    </submittedName>
</protein>
<accession>A0A9K3PPX0</accession>
<evidence type="ECO:0000256" key="1">
    <source>
        <dbReference type="SAM" id="MobiDB-lite"/>
    </source>
</evidence>
<sequence>MTTNRKGALSTPSNATRVAGDDKKNNDDDDLTNIIMGGSVRGILLFLSKKLSLKLVLKRKAFLTIGGTAEGGLDDNAIRKKSVSSLSHSRPVVYAETSMMGVVVFGTYNLTLNYLERQKEYSIGEAPLIIHAGAGVAAGVARSIFWMSWERAFHQSNWVLTHPKFCIRTTVHHGCGYGTLFGSYQGIRQLLMYTDPLSMCDGAFALLDGGDETEYSSSMAYSRQRASFVPFVYTFMSGGLAGQIHHVLNHYTSHWRQFRKQIPPLPRFHPTLSSFGTMALCFAAFEHGPQAVDDAIESINELIESLERERT</sequence>
<reference evidence="2" key="2">
    <citation type="submission" date="2021-04" db="EMBL/GenBank/DDBJ databases">
        <authorList>
            <person name="Podell S."/>
        </authorList>
    </citation>
    <scope>NUCLEOTIDE SEQUENCE</scope>
    <source>
        <strain evidence="2">Hildebrandi</strain>
    </source>
</reference>
<name>A0A9K3PPX0_9STRA</name>
<organism evidence="2 3">
    <name type="scientific">Nitzschia inconspicua</name>
    <dbReference type="NCBI Taxonomy" id="303405"/>
    <lineage>
        <taxon>Eukaryota</taxon>
        <taxon>Sar</taxon>
        <taxon>Stramenopiles</taxon>
        <taxon>Ochrophyta</taxon>
        <taxon>Bacillariophyta</taxon>
        <taxon>Bacillariophyceae</taxon>
        <taxon>Bacillariophycidae</taxon>
        <taxon>Bacillariales</taxon>
        <taxon>Bacillariaceae</taxon>
        <taxon>Nitzschia</taxon>
    </lineage>
</organism>
<gene>
    <name evidence="2" type="ORF">IV203_008937</name>
</gene>
<reference evidence="2" key="1">
    <citation type="journal article" date="2021" name="Sci. Rep.">
        <title>Diploid genomic architecture of Nitzschia inconspicua, an elite biomass production diatom.</title>
        <authorList>
            <person name="Oliver A."/>
            <person name="Podell S."/>
            <person name="Pinowska A."/>
            <person name="Traller J.C."/>
            <person name="Smith S.R."/>
            <person name="McClure R."/>
            <person name="Beliaev A."/>
            <person name="Bohutskyi P."/>
            <person name="Hill E.A."/>
            <person name="Rabines A."/>
            <person name="Zheng H."/>
            <person name="Allen L.Z."/>
            <person name="Kuo A."/>
            <person name="Grigoriev I.V."/>
            <person name="Allen A.E."/>
            <person name="Hazlebeck D."/>
            <person name="Allen E.E."/>
        </authorList>
    </citation>
    <scope>NUCLEOTIDE SEQUENCE</scope>
    <source>
        <strain evidence="2">Hildebrandi</strain>
    </source>
</reference>
<feature type="region of interest" description="Disordered" evidence="1">
    <location>
        <begin position="1"/>
        <end position="24"/>
    </location>
</feature>
<comment type="caution">
    <text evidence="2">The sequence shown here is derived from an EMBL/GenBank/DDBJ whole genome shotgun (WGS) entry which is preliminary data.</text>
</comment>
<dbReference type="Proteomes" id="UP000693970">
    <property type="component" value="Unassembled WGS sequence"/>
</dbReference>
<evidence type="ECO:0000313" key="2">
    <source>
        <dbReference type="EMBL" id="KAG7352889.1"/>
    </source>
</evidence>
<proteinExistence type="predicted"/>
<feature type="compositionally biased region" description="Polar residues" evidence="1">
    <location>
        <begin position="1"/>
        <end position="16"/>
    </location>
</feature>
<keyword evidence="3" id="KW-1185">Reference proteome</keyword>